<dbReference type="AlphaFoldDB" id="A0A915HSQ7"/>
<protein>
    <submittedName>
        <fullName evidence="2">Uncharacterized protein</fullName>
    </submittedName>
</protein>
<reference evidence="2" key="1">
    <citation type="submission" date="2022-11" db="UniProtKB">
        <authorList>
            <consortium name="WormBaseParasite"/>
        </authorList>
    </citation>
    <scope>IDENTIFICATION</scope>
</reference>
<sequence length="92" mass="10557">MIKCVILEDENNEQCIIGMDFLAHPDIHVILNFKDNYIEIQDDKLPLKDYCTKLVSIHPFLIKRRQPLLNALPTMLSLLRAACSSSFPNKTS</sequence>
<evidence type="ECO:0000313" key="1">
    <source>
        <dbReference type="Proteomes" id="UP000887565"/>
    </source>
</evidence>
<organism evidence="1 2">
    <name type="scientific">Romanomermis culicivorax</name>
    <name type="common">Nematode worm</name>
    <dbReference type="NCBI Taxonomy" id="13658"/>
    <lineage>
        <taxon>Eukaryota</taxon>
        <taxon>Metazoa</taxon>
        <taxon>Ecdysozoa</taxon>
        <taxon>Nematoda</taxon>
        <taxon>Enoplea</taxon>
        <taxon>Dorylaimia</taxon>
        <taxon>Mermithida</taxon>
        <taxon>Mermithoidea</taxon>
        <taxon>Mermithidae</taxon>
        <taxon>Romanomermis</taxon>
    </lineage>
</organism>
<evidence type="ECO:0000313" key="2">
    <source>
        <dbReference type="WBParaSite" id="nRc.2.0.1.t04566-RA"/>
    </source>
</evidence>
<dbReference type="WBParaSite" id="nRc.2.0.1.t04566-RA">
    <property type="protein sequence ID" value="nRc.2.0.1.t04566-RA"/>
    <property type="gene ID" value="nRc.2.0.1.g04566"/>
</dbReference>
<dbReference type="Proteomes" id="UP000887565">
    <property type="component" value="Unplaced"/>
</dbReference>
<proteinExistence type="predicted"/>
<name>A0A915HSQ7_ROMCU</name>
<keyword evidence="1" id="KW-1185">Reference proteome</keyword>
<accession>A0A915HSQ7</accession>